<evidence type="ECO:0000313" key="2">
    <source>
        <dbReference type="Proteomes" id="UP000594480"/>
    </source>
</evidence>
<dbReference type="RefSeq" id="WP_195692996.1">
    <property type="nucleotide sequence ID" value="NZ_CP064760.1"/>
</dbReference>
<protein>
    <submittedName>
        <fullName evidence="1">Uncharacterized protein</fullName>
    </submittedName>
</protein>
<dbReference type="KEGG" id="msf:IT882_02305"/>
<accession>A0A7S8MYN4</accession>
<reference evidence="1 2" key="1">
    <citation type="submission" date="2020-11" db="EMBL/GenBank/DDBJ databases">
        <title>Amino acid is mineralized and recycled by bacteria in oceanic microbiome.</title>
        <authorList>
            <person name="Zheng L.Y."/>
        </authorList>
    </citation>
    <scope>NUCLEOTIDE SEQUENCE [LARGE SCALE GENOMIC DNA]</scope>
    <source>
        <strain evidence="1 2">A32-1</strain>
    </source>
</reference>
<evidence type="ECO:0000313" key="1">
    <source>
        <dbReference type="EMBL" id="QPE04975.1"/>
    </source>
</evidence>
<proteinExistence type="predicted"/>
<gene>
    <name evidence="1" type="ORF">IT882_02305</name>
</gene>
<dbReference type="Proteomes" id="UP000594480">
    <property type="component" value="Chromosome"/>
</dbReference>
<name>A0A7S8MYN4_9MICO</name>
<dbReference type="AlphaFoldDB" id="A0A7S8MYN4"/>
<organism evidence="1 2">
    <name type="scientific">Microbacterium schleiferi</name>
    <dbReference type="NCBI Taxonomy" id="69362"/>
    <lineage>
        <taxon>Bacteria</taxon>
        <taxon>Bacillati</taxon>
        <taxon>Actinomycetota</taxon>
        <taxon>Actinomycetes</taxon>
        <taxon>Micrococcales</taxon>
        <taxon>Microbacteriaceae</taxon>
        <taxon>Microbacterium</taxon>
    </lineage>
</organism>
<sequence>MKVWWATIVFALTGMNPPTVVCDVRYQSIEVEAKTRPLRSVNVSANRSSLLNEMRKSLMRNSIERSVDFTETMRCLPFSRSPVLSRAARCAMLATVSMGSAVSASNPFHAYL</sequence>
<keyword evidence="2" id="KW-1185">Reference proteome</keyword>
<dbReference type="EMBL" id="CP064760">
    <property type="protein sequence ID" value="QPE04975.1"/>
    <property type="molecule type" value="Genomic_DNA"/>
</dbReference>